<accession>A0A932MNB1</accession>
<dbReference type="Proteomes" id="UP000782312">
    <property type="component" value="Unassembled WGS sequence"/>
</dbReference>
<protein>
    <submittedName>
        <fullName evidence="1">Uncharacterized protein</fullName>
    </submittedName>
</protein>
<comment type="caution">
    <text evidence="1">The sequence shown here is derived from an EMBL/GenBank/DDBJ whole genome shotgun (WGS) entry which is preliminary data.</text>
</comment>
<evidence type="ECO:0000313" key="2">
    <source>
        <dbReference type="Proteomes" id="UP000782312"/>
    </source>
</evidence>
<evidence type="ECO:0000313" key="1">
    <source>
        <dbReference type="EMBL" id="MBI3127573.1"/>
    </source>
</evidence>
<name>A0A932MNB1_UNCTE</name>
<dbReference type="EMBL" id="JACPUR010000018">
    <property type="protein sequence ID" value="MBI3127573.1"/>
    <property type="molecule type" value="Genomic_DNA"/>
</dbReference>
<proteinExistence type="predicted"/>
<gene>
    <name evidence="1" type="ORF">HYZ11_08225</name>
</gene>
<organism evidence="1 2">
    <name type="scientific">Tectimicrobiota bacterium</name>
    <dbReference type="NCBI Taxonomy" id="2528274"/>
    <lineage>
        <taxon>Bacteria</taxon>
        <taxon>Pseudomonadati</taxon>
        <taxon>Nitrospinota/Tectimicrobiota group</taxon>
        <taxon>Candidatus Tectimicrobiota</taxon>
    </lineage>
</organism>
<sequence length="539" mass="57812">MGLPAFFYATPVGDDTTVRVSCQREPIAGFVTKTGSGSAVMSFSVDAQGSSMRTLRGYEIEEYIVQVNDVSGGTEVGQAKFRWRRASDSTWQASGVTTSVSAVALSDGVSVWWTAGSGADFASKDEWRFRLVHPWGKGRLFSRDPNTKWRSGLAGATAAQSAYVSLDWGASQTFDAIILHDHNLTSAAVLTLKGYTGTDPEPFLDDFQIMKVRADGTSYDDKTRQGLNEDGANLGFSPQGASTFYDFIGRRAAFTTITVAGIAAAAVFTGSGAMQLVVQYWNGSAWTAVSNLTDGTASGGDTCQQDGTVTFDLPGDWAAGGSFPAGAANDDVPEFYYVRISVVPTVDKVVTTIDDAERTVPYAITAASFTETLTWETGTILHRTTGTRTARSVRLVIQDGGNTDVYHQIHEFFVGTETELSTAAPQEETRSHDPITSVRTLVSGADHEVLGNVTRPVSLRLRLSDADRNSLLEVHADCFDSVGARLKPFFFAQDRDGAGADLVLAVFAGPVRTLNDLGIGSAARWEVELELEEAVKGRS</sequence>
<dbReference type="AlphaFoldDB" id="A0A932MNB1"/>
<reference evidence="1" key="1">
    <citation type="submission" date="2020-07" db="EMBL/GenBank/DDBJ databases">
        <title>Huge and variable diversity of episymbiotic CPR bacteria and DPANN archaea in groundwater ecosystems.</title>
        <authorList>
            <person name="He C.Y."/>
            <person name="Keren R."/>
            <person name="Whittaker M."/>
            <person name="Farag I.F."/>
            <person name="Doudna J."/>
            <person name="Cate J.H.D."/>
            <person name="Banfield J.F."/>
        </authorList>
    </citation>
    <scope>NUCLEOTIDE SEQUENCE</scope>
    <source>
        <strain evidence="1">NC_groundwater_763_Ag_S-0.2um_68_21</strain>
    </source>
</reference>